<keyword evidence="6" id="KW-0255">Endonuclease</keyword>
<dbReference type="Pfam" id="PF00078">
    <property type="entry name" value="RVT_1"/>
    <property type="match status" value="1"/>
</dbReference>
<accession>A0A146KM68</accession>
<dbReference type="GO" id="GO:0006508">
    <property type="term" value="P:proteolysis"/>
    <property type="evidence" value="ECO:0007669"/>
    <property type="project" value="UniProtKB-KW"/>
</dbReference>
<dbReference type="InterPro" id="IPR043502">
    <property type="entry name" value="DNA/RNA_pol_sf"/>
</dbReference>
<proteinExistence type="inferred from homology"/>
<dbReference type="InterPro" id="IPR003653">
    <property type="entry name" value="Peptidase_C48_C"/>
</dbReference>
<dbReference type="AlphaFoldDB" id="A0A146KM68"/>
<evidence type="ECO:0000259" key="5">
    <source>
        <dbReference type="PROSITE" id="PS50878"/>
    </source>
</evidence>
<protein>
    <submittedName>
        <fullName evidence="6">Putative reverse transcriptase/endonuclease</fullName>
    </submittedName>
</protein>
<dbReference type="PROSITE" id="PS50600">
    <property type="entry name" value="ULP_PROTEASE"/>
    <property type="match status" value="1"/>
</dbReference>
<evidence type="ECO:0000313" key="6">
    <source>
        <dbReference type="EMBL" id="JAP96436.1"/>
    </source>
</evidence>
<dbReference type="Gene3D" id="3.10.10.10">
    <property type="entry name" value="HIV Type 1 Reverse Transcriptase, subunit A, domain 1"/>
    <property type="match status" value="1"/>
</dbReference>
<evidence type="ECO:0000259" key="4">
    <source>
        <dbReference type="PROSITE" id="PS50600"/>
    </source>
</evidence>
<feature type="domain" description="Reverse transcriptase" evidence="5">
    <location>
        <begin position="445"/>
        <end position="670"/>
    </location>
</feature>
<dbReference type="InterPro" id="IPR000477">
    <property type="entry name" value="RT_dom"/>
</dbReference>
<keyword evidence="3" id="KW-0378">Hydrolase</keyword>
<evidence type="ECO:0000256" key="2">
    <source>
        <dbReference type="ARBA" id="ARBA00022670"/>
    </source>
</evidence>
<dbReference type="InterPro" id="IPR038765">
    <property type="entry name" value="Papain-like_cys_pep_sf"/>
</dbReference>
<gene>
    <name evidence="6" type="ORF">TPC1_10236</name>
</gene>
<dbReference type="Gene3D" id="3.40.395.10">
    <property type="entry name" value="Adenoviral Proteinase, Chain A"/>
    <property type="match status" value="1"/>
</dbReference>
<dbReference type="PROSITE" id="PS50878">
    <property type="entry name" value="RT_POL"/>
    <property type="match status" value="1"/>
</dbReference>
<feature type="non-terminal residue" evidence="6">
    <location>
        <position position="983"/>
    </location>
</feature>
<keyword evidence="6" id="KW-0548">Nucleotidyltransferase</keyword>
<comment type="similarity">
    <text evidence="1">Belongs to the peptidase C48 family.</text>
</comment>
<dbReference type="SUPFAM" id="SSF54001">
    <property type="entry name" value="Cysteine proteinases"/>
    <property type="match status" value="1"/>
</dbReference>
<organism evidence="6">
    <name type="scientific">Trepomonas sp. PC1</name>
    <dbReference type="NCBI Taxonomy" id="1076344"/>
    <lineage>
        <taxon>Eukaryota</taxon>
        <taxon>Metamonada</taxon>
        <taxon>Diplomonadida</taxon>
        <taxon>Hexamitidae</taxon>
        <taxon>Hexamitinae</taxon>
        <taxon>Trepomonas</taxon>
    </lineage>
</organism>
<evidence type="ECO:0000256" key="3">
    <source>
        <dbReference type="ARBA" id="ARBA00022801"/>
    </source>
</evidence>
<dbReference type="EMBL" id="GDID01000170">
    <property type="protein sequence ID" value="JAP96436.1"/>
    <property type="molecule type" value="Transcribed_RNA"/>
</dbReference>
<reference evidence="6" key="1">
    <citation type="submission" date="2015-07" db="EMBL/GenBank/DDBJ databases">
        <title>Adaptation to a free-living lifestyle via gene acquisitions in the diplomonad Trepomonas sp. PC1.</title>
        <authorList>
            <person name="Xu F."/>
            <person name="Jerlstrom-Hultqvist J."/>
            <person name="Kolisko M."/>
            <person name="Simpson A.G.B."/>
            <person name="Roger A.J."/>
            <person name="Svard S.G."/>
            <person name="Andersson J.O."/>
        </authorList>
    </citation>
    <scope>NUCLEOTIDE SEQUENCE</scope>
    <source>
        <strain evidence="6">PC1</strain>
    </source>
</reference>
<keyword evidence="6" id="KW-0540">Nuclease</keyword>
<dbReference type="CDD" id="cd01650">
    <property type="entry name" value="RT_nLTR_like"/>
    <property type="match status" value="1"/>
</dbReference>
<dbReference type="PANTHER" id="PTHR19446">
    <property type="entry name" value="REVERSE TRANSCRIPTASES"/>
    <property type="match status" value="1"/>
</dbReference>
<keyword evidence="6" id="KW-0808">Transferase</keyword>
<keyword evidence="2" id="KW-0645">Protease</keyword>
<keyword evidence="6" id="KW-0695">RNA-directed DNA polymerase</keyword>
<dbReference type="GO" id="GO:0003964">
    <property type="term" value="F:RNA-directed DNA polymerase activity"/>
    <property type="evidence" value="ECO:0007669"/>
    <property type="project" value="UniProtKB-KW"/>
</dbReference>
<feature type="domain" description="Ubiquitin-like protease family profile" evidence="4">
    <location>
        <begin position="1"/>
        <end position="93"/>
    </location>
</feature>
<dbReference type="Pfam" id="PF02902">
    <property type="entry name" value="Peptidase_C48"/>
    <property type="match status" value="1"/>
</dbReference>
<dbReference type="GO" id="GO:0008234">
    <property type="term" value="F:cysteine-type peptidase activity"/>
    <property type="evidence" value="ECO:0007669"/>
    <property type="project" value="InterPro"/>
</dbReference>
<dbReference type="GO" id="GO:0004519">
    <property type="term" value="F:endonuclease activity"/>
    <property type="evidence" value="ECO:0007669"/>
    <property type="project" value="UniProtKB-KW"/>
</dbReference>
<sequence>MVITNHWVCTSVIIENNQINANYFDSLQYQSKEQRSVQQNRKTYAEQVTNGIIKIMMNANFNPIKLFQKSEIVAQQTDDYSCGYFVIIFMQRTILKISNRICRNEVVKLFGKMREISDSQLSFQSSLSDISSISNISEEIYQPQERKQKTFNCPYCNWAKPFDCLDDLLNHVANMNDNVHKPSSLWQLEKFITYREQSIQSGEYQQSCLLCGCPLKQNQNESDHQKSQFCRKASKEIQSNYKAQKVVFNKKNTELFPDTKHSLSMICSQQDQDGLLYQANILTQKIKSSPKLLLTAFQEFLQMFVMTPSKAKPKFNSSKQETASLKKYADLLEEVEGIGKLFQRIEQWHQQKGRTPQLTEDEQQKLFDEYHPDPKKTSLSNLDSSFTQEQFQEITFEEVSIEIRHLQKHKSCGPSGIGPMHLKFLNKKCKEFISLLARIFNYLMDSPETIASVRSLYQFRAIFIPKENGGYRPIAICETILLVFHKIIMRKLRDQSKLHQNQFGFKRNANALCLARVEQLRKQGYALTSIDIKNAFNSIPHEAIMHELARQHVSTLYRKYITSFLENRNCKFRQRIQCGVPQGDSQSTQLFCLAINPIIEYLSDKQKTNQDYYPIVYIDDFVIAHPKHVSKDQVVQDVKNLISKIGLEINFNKCKSTQQNETIRFMGQNFNQDTAITRVDELKHRITNSLSMIDKAPISVQQKFKLVSFVALAQVNWGPLVEQIPHINQEYERDQYNKIDDLVVEYLKKLFNIQLTSKELKEFAVNRKIEGGLELILPGVYYDAMKEQQFKYLNKELYDECSFHTLKTEYLNNRQQSKVLDKKHNSTPKIAYALYDYVKLNDTTVDYLAQIRFGLKCQYNPHEYCPFCGKSMTPDHCIVCSIAHNSANKRHDNVVKAFAGLVNDSKKCKVVCINEGNAESSSLKPDLECYIAGKRLLIDVSFVYQGDKGAMQTRFNQKVKKYSKCDKIFGKDQIIPIIIGYDG</sequence>
<evidence type="ECO:0000256" key="1">
    <source>
        <dbReference type="ARBA" id="ARBA00005234"/>
    </source>
</evidence>
<dbReference type="InterPro" id="IPR043128">
    <property type="entry name" value="Rev_trsase/Diguanyl_cyclase"/>
</dbReference>
<name>A0A146KM68_9EUKA</name>
<dbReference type="Gene3D" id="3.30.70.270">
    <property type="match status" value="1"/>
</dbReference>
<dbReference type="SUPFAM" id="SSF56672">
    <property type="entry name" value="DNA/RNA polymerases"/>
    <property type="match status" value="1"/>
</dbReference>